<reference evidence="4 5" key="1">
    <citation type="submission" date="2019-09" db="EMBL/GenBank/DDBJ databases">
        <title>Pimelobacter sp. isolated from Paulinella.</title>
        <authorList>
            <person name="Jeong S.E."/>
        </authorList>
    </citation>
    <scope>NUCLEOTIDE SEQUENCE [LARGE SCALE GENOMIC DNA]</scope>
    <source>
        <strain evidence="4 5">Pch-N</strain>
    </source>
</reference>
<feature type="transmembrane region" description="Helical" evidence="2">
    <location>
        <begin position="260"/>
        <end position="278"/>
    </location>
</feature>
<feature type="transmembrane region" description="Helical" evidence="2">
    <location>
        <begin position="121"/>
        <end position="141"/>
    </location>
</feature>
<evidence type="ECO:0000313" key="5">
    <source>
        <dbReference type="Proteomes" id="UP000449906"/>
    </source>
</evidence>
<dbReference type="Proteomes" id="UP000449906">
    <property type="component" value="Unassembled WGS sequence"/>
</dbReference>
<organism evidence="4 5">
    <name type="scientific">Nocardioides simplex</name>
    <name type="common">Arthrobacter simplex</name>
    <dbReference type="NCBI Taxonomy" id="2045"/>
    <lineage>
        <taxon>Bacteria</taxon>
        <taxon>Bacillati</taxon>
        <taxon>Actinomycetota</taxon>
        <taxon>Actinomycetes</taxon>
        <taxon>Propionibacteriales</taxon>
        <taxon>Nocardioidaceae</taxon>
        <taxon>Pimelobacter</taxon>
    </lineage>
</organism>
<comment type="caution">
    <text evidence="4">The sequence shown here is derived from an EMBL/GenBank/DDBJ whole genome shotgun (WGS) entry which is preliminary data.</text>
</comment>
<dbReference type="EMBL" id="WBVM01000005">
    <property type="protein sequence ID" value="KAB2807449.1"/>
    <property type="molecule type" value="Genomic_DNA"/>
</dbReference>
<dbReference type="GO" id="GO:0034220">
    <property type="term" value="P:monoatomic ion transmembrane transport"/>
    <property type="evidence" value="ECO:0007669"/>
    <property type="project" value="UniProtKB-KW"/>
</dbReference>
<dbReference type="Pfam" id="PF07885">
    <property type="entry name" value="Ion_trans_2"/>
    <property type="match status" value="1"/>
</dbReference>
<sequence length="282" mass="30468">MCPRLATSFRDIRTRSRCDRDDTSEEWRRSRTTSPSTGPAWPGSRSGGPTIGHVPTADARLPRLLRTVGQHPSGILLAAQLLVVLAYPALEGSVVGRSVAGVFQLLVLLTAVAAVRRTPALTWVSLLLGVPAVVLTVAEAIRPETDGVVLASAVFHAPFYFFVSYALIRYLFHDDKVTPDELFATGAAFTVVAWGFAYLYAAAQVLWPGAFVSYTSPTGAAPLDWFELLFLSFTTMTSVGLSDVYPVLGHARSLVMVEQVAGVFYVALVVARLVGLSARRRD</sequence>
<evidence type="ECO:0000313" key="4">
    <source>
        <dbReference type="EMBL" id="KAB2807449.1"/>
    </source>
</evidence>
<dbReference type="AlphaFoldDB" id="A0A7J5DRG8"/>
<protein>
    <submittedName>
        <fullName evidence="4">Two pore domain potassium channel family protein</fullName>
    </submittedName>
</protein>
<dbReference type="Gene3D" id="1.10.287.70">
    <property type="match status" value="1"/>
</dbReference>
<keyword evidence="4" id="KW-0407">Ion channel</keyword>
<accession>A0A7J5DRG8</accession>
<dbReference type="SUPFAM" id="SSF81324">
    <property type="entry name" value="Voltage-gated potassium channels"/>
    <property type="match status" value="1"/>
</dbReference>
<evidence type="ECO:0000256" key="2">
    <source>
        <dbReference type="SAM" id="Phobius"/>
    </source>
</evidence>
<keyword evidence="2" id="KW-0472">Membrane</keyword>
<feature type="domain" description="Potassium channel" evidence="3">
    <location>
        <begin position="209"/>
        <end position="274"/>
    </location>
</feature>
<evidence type="ECO:0000256" key="1">
    <source>
        <dbReference type="SAM" id="MobiDB-lite"/>
    </source>
</evidence>
<feature type="compositionally biased region" description="Basic and acidic residues" evidence="1">
    <location>
        <begin position="17"/>
        <end position="29"/>
    </location>
</feature>
<name>A0A7J5DRG8_NOCSI</name>
<keyword evidence="4" id="KW-0813">Transport</keyword>
<feature type="region of interest" description="Disordered" evidence="1">
    <location>
        <begin position="17"/>
        <end position="52"/>
    </location>
</feature>
<keyword evidence="2" id="KW-0812">Transmembrane</keyword>
<keyword evidence="2" id="KW-1133">Transmembrane helix</keyword>
<evidence type="ECO:0000259" key="3">
    <source>
        <dbReference type="Pfam" id="PF07885"/>
    </source>
</evidence>
<feature type="transmembrane region" description="Helical" evidence="2">
    <location>
        <begin position="96"/>
        <end position="114"/>
    </location>
</feature>
<feature type="transmembrane region" description="Helical" evidence="2">
    <location>
        <begin position="182"/>
        <end position="205"/>
    </location>
</feature>
<proteinExistence type="predicted"/>
<gene>
    <name evidence="4" type="ORF">F9L07_25685</name>
</gene>
<feature type="transmembrane region" description="Helical" evidence="2">
    <location>
        <begin position="73"/>
        <end position="90"/>
    </location>
</feature>
<feature type="transmembrane region" description="Helical" evidence="2">
    <location>
        <begin position="147"/>
        <end position="170"/>
    </location>
</feature>
<keyword evidence="4" id="KW-0406">Ion transport</keyword>
<dbReference type="InterPro" id="IPR013099">
    <property type="entry name" value="K_chnl_dom"/>
</dbReference>